<dbReference type="AlphaFoldDB" id="A0AA46VW22"/>
<dbReference type="RefSeq" id="WP_154846538.1">
    <property type="nucleotide sequence ID" value="NZ_CP036495.1"/>
</dbReference>
<name>A0AA46VW22_PSEVI</name>
<sequence length="87" mass="10285">MQAFWRSLHTTCKTGFQGQRRLEDFHFHERRFMCNKKSGFTQYSAIAHGTLGTCLNSKLRGWLKMAVRLGVTRKKLDPWLTIKRKKL</sequence>
<accession>A0AA46VW22</accession>
<reference evidence="1" key="1">
    <citation type="submission" date="2019-02" db="EMBL/GenBank/DDBJ databases">
        <authorList>
            <person name="Lutz S."/>
            <person name="Schori C."/>
            <person name="Ahrens C.H."/>
            <person name="Gueguen E."/>
        </authorList>
    </citation>
    <scope>NUCLEOTIDE SEQUENCE</scope>
    <source>
        <strain evidence="1">Psy35</strain>
    </source>
</reference>
<proteinExistence type="predicted"/>
<protein>
    <submittedName>
        <fullName evidence="1">Uncharacterized protein</fullName>
    </submittedName>
</protein>
<evidence type="ECO:0000313" key="2">
    <source>
        <dbReference type="Proteomes" id="UP001163644"/>
    </source>
</evidence>
<dbReference type="Proteomes" id="UP001163644">
    <property type="component" value="Chromosome"/>
</dbReference>
<gene>
    <name evidence="1" type="ORF">EZZ81_04625</name>
</gene>
<evidence type="ECO:0000313" key="1">
    <source>
        <dbReference type="EMBL" id="UZA67549.1"/>
    </source>
</evidence>
<dbReference type="EMBL" id="CP036495">
    <property type="protein sequence ID" value="UZA67549.1"/>
    <property type="molecule type" value="Genomic_DNA"/>
</dbReference>
<organism evidence="1 2">
    <name type="scientific">Pseudomonas viridiflava</name>
    <name type="common">Phytomonas viridiflava</name>
    <dbReference type="NCBI Taxonomy" id="33069"/>
    <lineage>
        <taxon>Bacteria</taxon>
        <taxon>Pseudomonadati</taxon>
        <taxon>Pseudomonadota</taxon>
        <taxon>Gammaproteobacteria</taxon>
        <taxon>Pseudomonadales</taxon>
        <taxon>Pseudomonadaceae</taxon>
        <taxon>Pseudomonas</taxon>
    </lineage>
</organism>